<dbReference type="GeneID" id="19166240"/>
<keyword evidence="9" id="KW-1185">Reference proteome</keyword>
<dbReference type="OrthoDB" id="2138173at2759"/>
<reference evidence="8 9" key="1">
    <citation type="submission" date="2013-03" db="EMBL/GenBank/DDBJ databases">
        <title>The Genome Sequence of Capronia epimyces CBS 606.96.</title>
        <authorList>
            <consortium name="The Broad Institute Genomics Platform"/>
            <person name="Cuomo C."/>
            <person name="de Hoog S."/>
            <person name="Gorbushina A."/>
            <person name="Walker B."/>
            <person name="Young S.K."/>
            <person name="Zeng Q."/>
            <person name="Gargeya S."/>
            <person name="Fitzgerald M."/>
            <person name="Haas B."/>
            <person name="Abouelleil A."/>
            <person name="Allen A.W."/>
            <person name="Alvarado L."/>
            <person name="Arachchi H.M."/>
            <person name="Berlin A.M."/>
            <person name="Chapman S.B."/>
            <person name="Gainer-Dewar J."/>
            <person name="Goldberg J."/>
            <person name="Griggs A."/>
            <person name="Gujja S."/>
            <person name="Hansen M."/>
            <person name="Howarth C."/>
            <person name="Imamovic A."/>
            <person name="Ireland A."/>
            <person name="Larimer J."/>
            <person name="McCowan C."/>
            <person name="Murphy C."/>
            <person name="Pearson M."/>
            <person name="Poon T.W."/>
            <person name="Priest M."/>
            <person name="Roberts A."/>
            <person name="Saif S."/>
            <person name="Shea T."/>
            <person name="Sisk P."/>
            <person name="Sykes S."/>
            <person name="Wortman J."/>
            <person name="Nusbaum C."/>
            <person name="Birren B."/>
        </authorList>
    </citation>
    <scope>NUCLEOTIDE SEQUENCE [LARGE SCALE GENOMIC DNA]</scope>
    <source>
        <strain evidence="8 9">CBS 606.96</strain>
    </source>
</reference>
<dbReference type="Proteomes" id="UP000019478">
    <property type="component" value="Unassembled WGS sequence"/>
</dbReference>
<accession>W9Y928</accession>
<keyword evidence="4" id="KW-0963">Cytoplasm</keyword>
<evidence type="ECO:0000313" key="8">
    <source>
        <dbReference type="EMBL" id="EXJ89043.1"/>
    </source>
</evidence>
<evidence type="ECO:0000256" key="6">
    <source>
        <dbReference type="ARBA" id="ARBA00023242"/>
    </source>
</evidence>
<dbReference type="InterPro" id="IPR000415">
    <property type="entry name" value="Nitroreductase-like"/>
</dbReference>
<feature type="domain" description="Nitroreductase" evidence="7">
    <location>
        <begin position="10"/>
        <end position="186"/>
    </location>
</feature>
<keyword evidence="6" id="KW-0539">Nucleus</keyword>
<dbReference type="AlphaFoldDB" id="W9Y928"/>
<dbReference type="GO" id="GO:0005737">
    <property type="term" value="C:cytoplasm"/>
    <property type="evidence" value="ECO:0007669"/>
    <property type="project" value="UniProtKB-SubCell"/>
</dbReference>
<protein>
    <recommendedName>
        <fullName evidence="7">Nitroreductase domain-containing protein</fullName>
    </recommendedName>
</protein>
<evidence type="ECO:0000256" key="3">
    <source>
        <dbReference type="ARBA" id="ARBA00007118"/>
    </source>
</evidence>
<comment type="caution">
    <text evidence="8">The sequence shown here is derived from an EMBL/GenBank/DDBJ whole genome shotgun (WGS) entry which is preliminary data.</text>
</comment>
<dbReference type="EMBL" id="AMGY01000002">
    <property type="protein sequence ID" value="EXJ89043.1"/>
    <property type="molecule type" value="Genomic_DNA"/>
</dbReference>
<evidence type="ECO:0000313" key="9">
    <source>
        <dbReference type="Proteomes" id="UP000019478"/>
    </source>
</evidence>
<dbReference type="GO" id="GO:0016491">
    <property type="term" value="F:oxidoreductase activity"/>
    <property type="evidence" value="ECO:0007669"/>
    <property type="project" value="UniProtKB-KW"/>
</dbReference>
<sequence>MASDGFLQLVEQRRSNYTLSAESTIPDAKVVEIVQAAIKWAPASYNVQSARAVVLFRDQHRQFWDLAATHIAAHVKNLPLDEATKAFLVGRMAGFKAAYGTVLWFEDQAALDGLAKLHANVVPLLKEFSDSSSGMHQFIVWTALTAEGLGASLQHINSVPTLPAETLSTFGLPETWVFKAQLVFGKPTAPPMDKMTPPLGLPLETRVLVKE</sequence>
<dbReference type="FunFam" id="3.40.109.10:FF:000001">
    <property type="entry name" value="Nitroreductase family"/>
    <property type="match status" value="1"/>
</dbReference>
<dbReference type="InterPro" id="IPR029479">
    <property type="entry name" value="Nitroreductase"/>
</dbReference>
<evidence type="ECO:0000259" key="7">
    <source>
        <dbReference type="Pfam" id="PF00881"/>
    </source>
</evidence>
<evidence type="ECO:0000256" key="1">
    <source>
        <dbReference type="ARBA" id="ARBA00004123"/>
    </source>
</evidence>
<evidence type="ECO:0000256" key="5">
    <source>
        <dbReference type="ARBA" id="ARBA00023002"/>
    </source>
</evidence>
<dbReference type="GO" id="GO:0005634">
    <property type="term" value="C:nucleus"/>
    <property type="evidence" value="ECO:0007669"/>
    <property type="project" value="UniProtKB-SubCell"/>
</dbReference>
<dbReference type="eggNOG" id="ENOG502RYI9">
    <property type="taxonomic scope" value="Eukaryota"/>
</dbReference>
<dbReference type="GO" id="GO:0034599">
    <property type="term" value="P:cellular response to oxidative stress"/>
    <property type="evidence" value="ECO:0007669"/>
    <property type="project" value="InterPro"/>
</dbReference>
<dbReference type="SUPFAM" id="SSF55469">
    <property type="entry name" value="FMN-dependent nitroreductase-like"/>
    <property type="match status" value="1"/>
</dbReference>
<dbReference type="InterPro" id="IPR033877">
    <property type="entry name" value="Frm2/Hbn1"/>
</dbReference>
<evidence type="ECO:0000256" key="2">
    <source>
        <dbReference type="ARBA" id="ARBA00004496"/>
    </source>
</evidence>
<keyword evidence="5" id="KW-0560">Oxidoreductase</keyword>
<organism evidence="8 9">
    <name type="scientific">Capronia epimyces CBS 606.96</name>
    <dbReference type="NCBI Taxonomy" id="1182542"/>
    <lineage>
        <taxon>Eukaryota</taxon>
        <taxon>Fungi</taxon>
        <taxon>Dikarya</taxon>
        <taxon>Ascomycota</taxon>
        <taxon>Pezizomycotina</taxon>
        <taxon>Eurotiomycetes</taxon>
        <taxon>Chaetothyriomycetidae</taxon>
        <taxon>Chaetothyriales</taxon>
        <taxon>Herpotrichiellaceae</taxon>
        <taxon>Capronia</taxon>
    </lineage>
</organism>
<dbReference type="PANTHER" id="PTHR43035">
    <property type="entry name" value="FATTY ACID REPRESSION MUTANT PROTEIN 2-RELATED"/>
    <property type="match status" value="1"/>
</dbReference>
<dbReference type="RefSeq" id="XP_007730440.1">
    <property type="nucleotide sequence ID" value="XM_007732250.1"/>
</dbReference>
<proteinExistence type="inferred from homology"/>
<comment type="subcellular location">
    <subcellularLocation>
        <location evidence="2">Cytoplasm</location>
    </subcellularLocation>
    <subcellularLocation>
        <location evidence="1">Nucleus</location>
    </subcellularLocation>
</comment>
<dbReference type="HOGENOM" id="CLU_073125_1_0_1"/>
<dbReference type="PANTHER" id="PTHR43035:SF1">
    <property type="entry name" value="FATTY ACID REPRESSION MUTANT PROTEIN 2-RELATED"/>
    <property type="match status" value="1"/>
</dbReference>
<evidence type="ECO:0000256" key="4">
    <source>
        <dbReference type="ARBA" id="ARBA00022490"/>
    </source>
</evidence>
<comment type="similarity">
    <text evidence="3">Belongs to the nitroreductase family.</text>
</comment>
<dbReference type="Pfam" id="PF00881">
    <property type="entry name" value="Nitroreductase"/>
    <property type="match status" value="1"/>
</dbReference>
<gene>
    <name evidence="8" type="ORF">A1O3_02107</name>
</gene>
<dbReference type="Gene3D" id="3.40.109.10">
    <property type="entry name" value="NADH Oxidase"/>
    <property type="match status" value="1"/>
</dbReference>
<name>W9Y928_9EURO</name>